<proteinExistence type="predicted"/>
<dbReference type="AlphaFoldDB" id="A0A4R5KC81"/>
<dbReference type="GO" id="GO:0030026">
    <property type="term" value="P:intracellular manganese ion homeostasis"/>
    <property type="evidence" value="ECO:0007669"/>
    <property type="project" value="InterPro"/>
</dbReference>
<evidence type="ECO:0000256" key="4">
    <source>
        <dbReference type="ARBA" id="ARBA00023136"/>
    </source>
</evidence>
<evidence type="ECO:0000256" key="5">
    <source>
        <dbReference type="SAM" id="Phobius"/>
    </source>
</evidence>
<keyword evidence="3 5" id="KW-1133">Transmembrane helix</keyword>
<dbReference type="GO" id="GO:0005384">
    <property type="term" value="F:manganese ion transmembrane transporter activity"/>
    <property type="evidence" value="ECO:0007669"/>
    <property type="project" value="InterPro"/>
</dbReference>
<feature type="transmembrane region" description="Helical" evidence="5">
    <location>
        <begin position="155"/>
        <end position="177"/>
    </location>
</feature>
<accession>A0A4R5KC81</accession>
<dbReference type="EMBL" id="SMRU01000023">
    <property type="protein sequence ID" value="TDF92482.1"/>
    <property type="molecule type" value="Genomic_DNA"/>
</dbReference>
<comment type="caution">
    <text evidence="6">The sequence shown here is derived from an EMBL/GenBank/DDBJ whole genome shotgun (WGS) entry which is preliminary data.</text>
</comment>
<name>A0A4R5KC81_9MICC</name>
<dbReference type="RefSeq" id="WP_133205672.1">
    <property type="nucleotide sequence ID" value="NZ_SMRU01000023.1"/>
</dbReference>
<dbReference type="GO" id="GO:0012505">
    <property type="term" value="C:endomembrane system"/>
    <property type="evidence" value="ECO:0007669"/>
    <property type="project" value="UniProtKB-SubCell"/>
</dbReference>
<comment type="subcellular location">
    <subcellularLocation>
        <location evidence="1">Endomembrane system</location>
        <topology evidence="1">Multi-pass membrane protein</topology>
    </subcellularLocation>
</comment>
<evidence type="ECO:0000256" key="3">
    <source>
        <dbReference type="ARBA" id="ARBA00022989"/>
    </source>
</evidence>
<evidence type="ECO:0000313" key="6">
    <source>
        <dbReference type="EMBL" id="TDF92482.1"/>
    </source>
</evidence>
<dbReference type="OrthoDB" id="188924at2"/>
<feature type="transmembrane region" description="Helical" evidence="5">
    <location>
        <begin position="216"/>
        <end position="239"/>
    </location>
</feature>
<keyword evidence="7" id="KW-1185">Reference proteome</keyword>
<dbReference type="CDD" id="cd02432">
    <property type="entry name" value="Nodulin-21_like_1"/>
    <property type="match status" value="1"/>
</dbReference>
<reference evidence="6 7" key="1">
    <citation type="submission" date="2019-03" db="EMBL/GenBank/DDBJ databases">
        <title>Whole genome sequence of Arthrobacter sp JH1-1.</title>
        <authorList>
            <person name="Trinh H.N."/>
        </authorList>
    </citation>
    <scope>NUCLEOTIDE SEQUENCE [LARGE SCALE GENOMIC DNA]</scope>
    <source>
        <strain evidence="6 7">JH1-1</strain>
    </source>
</reference>
<organism evidence="6 7">
    <name type="scientific">Arthrobacter terricola</name>
    <dbReference type="NCBI Taxonomy" id="2547396"/>
    <lineage>
        <taxon>Bacteria</taxon>
        <taxon>Bacillati</taxon>
        <taxon>Actinomycetota</taxon>
        <taxon>Actinomycetes</taxon>
        <taxon>Micrococcales</taxon>
        <taxon>Micrococcaceae</taxon>
        <taxon>Arthrobacter</taxon>
    </lineage>
</organism>
<keyword evidence="2 5" id="KW-0812">Transmembrane</keyword>
<evidence type="ECO:0000256" key="2">
    <source>
        <dbReference type="ARBA" id="ARBA00022692"/>
    </source>
</evidence>
<evidence type="ECO:0000256" key="1">
    <source>
        <dbReference type="ARBA" id="ARBA00004127"/>
    </source>
</evidence>
<feature type="transmembrane region" description="Helical" evidence="5">
    <location>
        <begin position="29"/>
        <end position="49"/>
    </location>
</feature>
<dbReference type="Proteomes" id="UP000295511">
    <property type="component" value="Unassembled WGS sequence"/>
</dbReference>
<protein>
    <submittedName>
        <fullName evidence="6">VIT family protein</fullName>
    </submittedName>
</protein>
<dbReference type="Pfam" id="PF01988">
    <property type="entry name" value="VIT1"/>
    <property type="match status" value="1"/>
</dbReference>
<gene>
    <name evidence="6" type="ORF">E1809_18295</name>
</gene>
<evidence type="ECO:0000313" key="7">
    <source>
        <dbReference type="Proteomes" id="UP000295511"/>
    </source>
</evidence>
<feature type="transmembrane region" description="Helical" evidence="5">
    <location>
        <begin position="183"/>
        <end position="204"/>
    </location>
</feature>
<dbReference type="InterPro" id="IPR008217">
    <property type="entry name" value="Ccc1_fam"/>
</dbReference>
<dbReference type="PANTHER" id="PTHR31851">
    <property type="entry name" value="FE(2+)/MN(2+) TRANSPORTER PCL1"/>
    <property type="match status" value="1"/>
</dbReference>
<feature type="transmembrane region" description="Helical" evidence="5">
    <location>
        <begin position="55"/>
        <end position="76"/>
    </location>
</feature>
<sequence>MSIETVIVHHEPQGTGLAAKLNWLRAGILGANDGIVSVAAVVVGVAGLTRETGPILAAGMAAVVGGAISMALGEYVSVSSQSDSQKQLIAKETRELREKPEEEFAELVGMYRSKGLSEETASRVALELTESDPLRAHLDIELGIDPDEIVSPWHAAIASAVSFLFGSILPILSILLAPAPIRVPLTFAMVLIALFLTGWVGAWIGGGSRLRASGRVVVGGALALATTFAIGSLLGTTGIA</sequence>
<keyword evidence="4 5" id="KW-0472">Membrane</keyword>